<evidence type="ECO:0000313" key="2">
    <source>
        <dbReference type="Proteomes" id="UP000887159"/>
    </source>
</evidence>
<keyword evidence="2" id="KW-1185">Reference proteome</keyword>
<organism evidence="1 2">
    <name type="scientific">Trichonephila clavipes</name>
    <name type="common">Golden silk orbweaver</name>
    <name type="synonym">Nephila clavipes</name>
    <dbReference type="NCBI Taxonomy" id="2585209"/>
    <lineage>
        <taxon>Eukaryota</taxon>
        <taxon>Metazoa</taxon>
        <taxon>Ecdysozoa</taxon>
        <taxon>Arthropoda</taxon>
        <taxon>Chelicerata</taxon>
        <taxon>Arachnida</taxon>
        <taxon>Araneae</taxon>
        <taxon>Araneomorphae</taxon>
        <taxon>Entelegynae</taxon>
        <taxon>Araneoidea</taxon>
        <taxon>Nephilidae</taxon>
        <taxon>Trichonephila</taxon>
    </lineage>
</organism>
<proteinExistence type="predicted"/>
<gene>
    <name evidence="1" type="ORF">TNCV_4414481</name>
</gene>
<dbReference type="Proteomes" id="UP000887159">
    <property type="component" value="Unassembled WGS sequence"/>
</dbReference>
<dbReference type="EMBL" id="BMAU01021244">
    <property type="protein sequence ID" value="GFY04360.1"/>
    <property type="molecule type" value="Genomic_DNA"/>
</dbReference>
<dbReference type="AlphaFoldDB" id="A0A8X6S4C1"/>
<sequence>MNAPKGMGLGIEQDESVIEQPQMDSRIFRVRVENRSCIDEAKTMLKNSQGLAKIINIYCELRQFQLGILIRVRLWVHPLYLSVVPFPELKFSRGSRVVEGWERRAASSNPDCIQLVRNNGGCYTGVEQNWSRGAVWKLEVPGSSCQKTGASLSF</sequence>
<comment type="caution">
    <text evidence="1">The sequence shown here is derived from an EMBL/GenBank/DDBJ whole genome shotgun (WGS) entry which is preliminary data.</text>
</comment>
<name>A0A8X6S4C1_TRICX</name>
<protein>
    <submittedName>
        <fullName evidence="1">Uncharacterized protein</fullName>
    </submittedName>
</protein>
<accession>A0A8X6S4C1</accession>
<evidence type="ECO:0000313" key="1">
    <source>
        <dbReference type="EMBL" id="GFY04360.1"/>
    </source>
</evidence>
<reference evidence="1" key="1">
    <citation type="submission" date="2020-08" db="EMBL/GenBank/DDBJ databases">
        <title>Multicomponent nature underlies the extraordinary mechanical properties of spider dragline silk.</title>
        <authorList>
            <person name="Kono N."/>
            <person name="Nakamura H."/>
            <person name="Mori M."/>
            <person name="Yoshida Y."/>
            <person name="Ohtoshi R."/>
            <person name="Malay A.D."/>
            <person name="Moran D.A.P."/>
            <person name="Tomita M."/>
            <person name="Numata K."/>
            <person name="Arakawa K."/>
        </authorList>
    </citation>
    <scope>NUCLEOTIDE SEQUENCE</scope>
</reference>